<dbReference type="STRING" id="51511.ENSCSAVP00000015692"/>
<dbReference type="InterPro" id="IPR024986">
    <property type="entry name" value="Nipped-B_C"/>
</dbReference>
<dbReference type="GO" id="GO:1990414">
    <property type="term" value="P:replication-born double-strand break repair via sister chromatid exchange"/>
    <property type="evidence" value="ECO:0007669"/>
    <property type="project" value="TreeGrafter"/>
</dbReference>
<dbReference type="GO" id="GO:0034087">
    <property type="term" value="P:establishment of mitotic sister chromatid cohesion"/>
    <property type="evidence" value="ECO:0007669"/>
    <property type="project" value="TreeGrafter"/>
</dbReference>
<sequence>RRLHNATNNLFPVDGAGLFRRLSQTIERIFDDMDTVDPRLLAESAEDDDMQEVHPRLLISKSRLQDLSMETAKLKAMGLLCQLPKKTLVRLLSILEPNIRNGVHATPCKSIGNTAEEQRWNRDNQLGRVATATDAALTAMNIMTAPYMPKAVYLDDVMERSAQLLCRQLANTIFPEYDLVYKVPSSTKKKGVKGKNRWLMNHMILQLYNKLNVMVNQWVELVRLQPLTDTTILQISSVGVSPFFVENVRELQLSSIKLTTALFSKYDKHRALILEDIFQSLARLPTSKQNLRNYRYPTPRKQNTGLQYVQMVSALMLQMIQAIVHLPEPYQGELSEEQTAKEESTQKQVDELQVINSYDCAVRTGQNFLSVFLKKCASKSDETDYRPLFENFIHDLLATVNKPEWPASEMLLSVLGRLLVHTFSTKSTEMSLRVASLDYLGVVAAKLRRDAVTSNTDVATVRNLLKRLEELSTNAIKLIERLECLLLAYLRRHSPADPSLMLIAILYSRLILFYFVCSGSPSCLKLQHSHSTVQFAHNFYIGQWLRDASVEFQQVQQQENVDIDTQTIAAQTCQAKKGSVLNLMTTSAVAAALLSQLIKLSAKNVHKRDSEMAAGLTVEDAMLLSRHLASTRQFSRAFDCYLSYILRVREESAVALRTRAIKCLAEVVAVDPSIMSRTDIAKGVRQSLVDSSTSVREAAIDLVGRFILLKPELVPHYYDMLSARIMDTGVSVRKRVIRILRDLCHEHPQLPQLTDACVKMIRRVNDEDGIKKLVHEVFMKMWFTPVHSHDAGLLRNKALLITDIVAANRDHGYEWIEQLFKNLIDTSVPNPQVELACKQIVDCLVQHVILFEQDKPSGKPKTKERSVRLVATVQTLVQLARIRPRLLVNHVMTLQPYLATKCETPDDLQTVHGVCRVLELAVPLMEHPSEAFLATVEEDMMRMILTHRLHVVSAAIASLGAITCYVTNNYKLIWDCFQKMCNYLSNARITHEKNPSALFQTKHFKQLLRALYIIGHFSKTFDFDNEKLKGKATICVKEKVYDCIYYFTRLDRGNPDAEELCTFAMRSLGLLMIQDPNMMFLPTTRDLYKSLLSPSQSSDKLKKQVLLNLQTYLQTEDVKMQAATEASIKKAKHSASAEQSIKEIKDVSSGMASSVMQLFLKEVLESFFHHHSILRHAALHTIYLTLQQGLVHPVQCVPYLIAAASDTDPVMHKEASQQLTELNKRYVGFVHTKALQGLRLAFQLQTYIQPRSEVIRGYYEATIPSLDDTMGAKCSHLYQMVRSDRKHRRALLISILNLFDDTVKTDLEMLLFLADNLAHFPYHTLDEPLFLISQVEVYVSVSGSNVLQSFKEQKSMKKSSKHRRSSDEGSAGESSSDDDESETEEDTLRHRLPDKDAAIEDFAQASLACLLLLWVKQHLKTAFGLKDSKIHQYSTTEVNKANDKQCHRKKSDIKFQPTQVVDHIK</sequence>
<accession>H2ZDM6</accession>
<dbReference type="InterPro" id="IPR033031">
    <property type="entry name" value="Scc2/Nipped-B"/>
</dbReference>
<dbReference type="GO" id="GO:0090694">
    <property type="term" value="C:Scc2-Scc4 cohesin loading complex"/>
    <property type="evidence" value="ECO:0007669"/>
    <property type="project" value="TreeGrafter"/>
</dbReference>
<evidence type="ECO:0000256" key="5">
    <source>
        <dbReference type="ARBA" id="ARBA00023306"/>
    </source>
</evidence>
<dbReference type="SUPFAM" id="SSF48371">
    <property type="entry name" value="ARM repeat"/>
    <property type="match status" value="1"/>
</dbReference>
<dbReference type="OMA" id="SANFKDR"/>
<dbReference type="GO" id="GO:0007420">
    <property type="term" value="P:brain development"/>
    <property type="evidence" value="ECO:0007669"/>
    <property type="project" value="TreeGrafter"/>
</dbReference>
<protein>
    <recommendedName>
        <fullName evidence="6">Nipped-B protein</fullName>
    </recommendedName>
</protein>
<name>H2ZDM6_CIOSA</name>
<evidence type="ECO:0000313" key="10">
    <source>
        <dbReference type="Proteomes" id="UP000007875"/>
    </source>
</evidence>
<keyword evidence="3 6" id="KW-0677">Repeat</keyword>
<dbReference type="GO" id="GO:0003007">
    <property type="term" value="P:heart morphogenesis"/>
    <property type="evidence" value="ECO:0007669"/>
    <property type="project" value="TreeGrafter"/>
</dbReference>
<feature type="region of interest" description="Disordered" evidence="7">
    <location>
        <begin position="1352"/>
        <end position="1390"/>
    </location>
</feature>
<dbReference type="CDD" id="cd23958">
    <property type="entry name" value="SCC2"/>
    <property type="match status" value="1"/>
</dbReference>
<dbReference type="GO" id="GO:0010468">
    <property type="term" value="P:regulation of gene expression"/>
    <property type="evidence" value="ECO:0007669"/>
    <property type="project" value="InterPro"/>
</dbReference>
<comment type="subcellular location">
    <subcellularLocation>
        <location evidence="1 6">Nucleus</location>
    </subcellularLocation>
</comment>
<evidence type="ECO:0000259" key="8">
    <source>
        <dbReference type="Pfam" id="PF12830"/>
    </source>
</evidence>
<dbReference type="InParanoid" id="H2ZDM6"/>
<dbReference type="Gene3D" id="1.25.10.10">
    <property type="entry name" value="Leucine-rich Repeat Variant"/>
    <property type="match status" value="1"/>
</dbReference>
<evidence type="ECO:0000256" key="6">
    <source>
        <dbReference type="RuleBase" id="RU364107"/>
    </source>
</evidence>
<dbReference type="InterPro" id="IPR016024">
    <property type="entry name" value="ARM-type_fold"/>
</dbReference>
<dbReference type="Ensembl" id="ENSCSAVT00000015871.1">
    <property type="protein sequence ID" value="ENSCSAVP00000015692.1"/>
    <property type="gene ID" value="ENSCSAVG00000009219.1"/>
</dbReference>
<evidence type="ECO:0000256" key="4">
    <source>
        <dbReference type="ARBA" id="ARBA00023242"/>
    </source>
</evidence>
<keyword evidence="5 6" id="KW-0131">Cell cycle</keyword>
<dbReference type="GO" id="GO:0003682">
    <property type="term" value="F:chromatin binding"/>
    <property type="evidence" value="ECO:0007669"/>
    <property type="project" value="TreeGrafter"/>
</dbReference>
<dbReference type="GeneTree" id="ENSGT00390000010427"/>
<dbReference type="PANTHER" id="PTHR21704">
    <property type="entry name" value="NIPPED-B-LIKE PROTEIN DELANGIN SCC2-RELATED"/>
    <property type="match status" value="1"/>
</dbReference>
<dbReference type="GO" id="GO:0140588">
    <property type="term" value="P:chromatin looping"/>
    <property type="evidence" value="ECO:0007669"/>
    <property type="project" value="InterPro"/>
</dbReference>
<organism evidence="9 10">
    <name type="scientific">Ciona savignyi</name>
    <name type="common">Pacific transparent sea squirt</name>
    <dbReference type="NCBI Taxonomy" id="51511"/>
    <lineage>
        <taxon>Eukaryota</taxon>
        <taxon>Metazoa</taxon>
        <taxon>Chordata</taxon>
        <taxon>Tunicata</taxon>
        <taxon>Ascidiacea</taxon>
        <taxon>Phlebobranchia</taxon>
        <taxon>Cionidae</taxon>
        <taxon>Ciona</taxon>
    </lineage>
</organism>
<evidence type="ECO:0000256" key="7">
    <source>
        <dbReference type="SAM" id="MobiDB-lite"/>
    </source>
</evidence>
<dbReference type="Pfam" id="PF12830">
    <property type="entry name" value="Nipped-B_C"/>
    <property type="match status" value="1"/>
</dbReference>
<dbReference type="InterPro" id="IPR026003">
    <property type="entry name" value="Cohesin_HEAT"/>
</dbReference>
<dbReference type="eggNOG" id="KOG1020">
    <property type="taxonomic scope" value="Eukaryota"/>
</dbReference>
<reference evidence="10" key="1">
    <citation type="submission" date="2003-08" db="EMBL/GenBank/DDBJ databases">
        <authorList>
            <person name="Birren B."/>
            <person name="Nusbaum C."/>
            <person name="Abebe A."/>
            <person name="Abouelleil A."/>
            <person name="Adekoya E."/>
            <person name="Ait-zahra M."/>
            <person name="Allen N."/>
            <person name="Allen T."/>
            <person name="An P."/>
            <person name="Anderson M."/>
            <person name="Anderson S."/>
            <person name="Arachchi H."/>
            <person name="Armbruster J."/>
            <person name="Bachantsang P."/>
            <person name="Baldwin J."/>
            <person name="Barry A."/>
            <person name="Bayul T."/>
            <person name="Blitshsteyn B."/>
            <person name="Bloom T."/>
            <person name="Blye J."/>
            <person name="Boguslavskiy L."/>
            <person name="Borowsky M."/>
            <person name="Boukhgalter B."/>
            <person name="Brunache A."/>
            <person name="Butler J."/>
            <person name="Calixte N."/>
            <person name="Calvo S."/>
            <person name="Camarata J."/>
            <person name="Campo K."/>
            <person name="Chang J."/>
            <person name="Cheshatsang Y."/>
            <person name="Citroen M."/>
            <person name="Collymore A."/>
            <person name="Considine T."/>
            <person name="Cook A."/>
            <person name="Cooke P."/>
            <person name="Corum B."/>
            <person name="Cuomo C."/>
            <person name="David R."/>
            <person name="Dawoe T."/>
            <person name="Degray S."/>
            <person name="Dodge S."/>
            <person name="Dooley K."/>
            <person name="Dorje P."/>
            <person name="Dorjee K."/>
            <person name="Dorris L."/>
            <person name="Duffey N."/>
            <person name="Dupes A."/>
            <person name="Elkins T."/>
            <person name="Engels R."/>
            <person name="Erickson J."/>
            <person name="Farina A."/>
            <person name="Faro S."/>
            <person name="Ferreira P."/>
            <person name="Fischer H."/>
            <person name="Fitzgerald M."/>
            <person name="Foley K."/>
            <person name="Gage D."/>
            <person name="Galagan J."/>
            <person name="Gearin G."/>
            <person name="Gnerre S."/>
            <person name="Gnirke A."/>
            <person name="Goyette A."/>
            <person name="Graham J."/>
            <person name="Grandbois E."/>
            <person name="Gyaltsen K."/>
            <person name="Hafez N."/>
            <person name="Hagopian D."/>
            <person name="Hagos B."/>
            <person name="Hall J."/>
            <person name="Hatcher B."/>
            <person name="Heller A."/>
            <person name="Higgins H."/>
            <person name="Honan T."/>
            <person name="Horn A."/>
            <person name="Houde N."/>
            <person name="Hughes L."/>
            <person name="Hulme W."/>
            <person name="Husby E."/>
            <person name="Iliev I."/>
            <person name="Jaffe D."/>
            <person name="Jones C."/>
            <person name="Kamal M."/>
            <person name="Kamat A."/>
            <person name="Kamvysselis M."/>
            <person name="Karlsson E."/>
            <person name="Kells C."/>
            <person name="Kieu A."/>
            <person name="Kisner P."/>
            <person name="Kodira C."/>
            <person name="Kulbokas E."/>
            <person name="Labutti K."/>
            <person name="Lama D."/>
            <person name="Landers T."/>
            <person name="Leger J."/>
            <person name="Levine S."/>
            <person name="Lewis D."/>
            <person name="Lewis T."/>
            <person name="Lindblad-toh K."/>
            <person name="Liu X."/>
            <person name="Lokyitsang T."/>
            <person name="Lokyitsang Y."/>
            <person name="Lucien O."/>
            <person name="Lui A."/>
            <person name="Ma L.J."/>
            <person name="Mabbitt R."/>
            <person name="Macdonald J."/>
            <person name="Maclean C."/>
            <person name="Major J."/>
            <person name="Manning J."/>
            <person name="Marabella R."/>
            <person name="Maru K."/>
            <person name="Matthews C."/>
            <person name="Mauceli E."/>
            <person name="Mccarthy M."/>
            <person name="Mcdonough S."/>
            <person name="Mcghee T."/>
            <person name="Meldrim J."/>
            <person name="Meneus L."/>
            <person name="Mesirov J."/>
            <person name="Mihalev A."/>
            <person name="Mihova T."/>
            <person name="Mikkelsen T."/>
            <person name="Mlenga V."/>
            <person name="Moru K."/>
            <person name="Mozes J."/>
            <person name="Mulrain L."/>
            <person name="Munson G."/>
            <person name="Naylor J."/>
            <person name="Newes C."/>
            <person name="Nguyen C."/>
            <person name="Nguyen N."/>
            <person name="Nguyen T."/>
            <person name="Nicol R."/>
            <person name="Nielsen C."/>
            <person name="Nizzari M."/>
            <person name="Norbu C."/>
            <person name="Norbu N."/>
            <person name="O'donnell P."/>
            <person name="Okoawo O."/>
            <person name="O'leary S."/>
            <person name="Omotosho B."/>
            <person name="O'neill K."/>
            <person name="Osman S."/>
            <person name="Parker S."/>
            <person name="Perrin D."/>
            <person name="Phunkhang P."/>
            <person name="Piqani B."/>
            <person name="Purcell S."/>
            <person name="Rachupka T."/>
            <person name="Ramasamy U."/>
            <person name="Rameau R."/>
            <person name="Ray V."/>
            <person name="Raymond C."/>
            <person name="Retta R."/>
            <person name="Richardson S."/>
            <person name="Rise C."/>
            <person name="Rodriguez J."/>
            <person name="Rogers J."/>
            <person name="Rogov P."/>
            <person name="Rutman M."/>
            <person name="Schupbach R."/>
            <person name="Seaman C."/>
            <person name="Settipalli S."/>
            <person name="Sharpe T."/>
            <person name="Sheridan J."/>
            <person name="Sherpa N."/>
            <person name="Shi J."/>
            <person name="Smirnov S."/>
            <person name="Smith C."/>
            <person name="Sougnez C."/>
            <person name="Spencer B."/>
            <person name="Stalker J."/>
            <person name="Stange-thomann N."/>
            <person name="Stavropoulos S."/>
            <person name="Stetson K."/>
            <person name="Stone C."/>
            <person name="Stone S."/>
            <person name="Stubbs M."/>
            <person name="Talamas J."/>
            <person name="Tchuinga P."/>
            <person name="Tenzing P."/>
            <person name="Tesfaye S."/>
            <person name="Theodore J."/>
            <person name="Thoulutsang Y."/>
            <person name="Topham K."/>
            <person name="Towey S."/>
            <person name="Tsamla T."/>
            <person name="Tsomo N."/>
            <person name="Vallee D."/>
            <person name="Vassiliev H."/>
            <person name="Venkataraman V."/>
            <person name="Vinson J."/>
            <person name="Vo A."/>
            <person name="Wade C."/>
            <person name="Wang S."/>
            <person name="Wangchuk T."/>
            <person name="Wangdi T."/>
            <person name="Whittaker C."/>
            <person name="Wilkinson J."/>
            <person name="Wu Y."/>
            <person name="Wyman D."/>
            <person name="Yadav S."/>
            <person name="Yang S."/>
            <person name="Yang X."/>
            <person name="Yeager S."/>
            <person name="Yee E."/>
            <person name="Young G."/>
            <person name="Zainoun J."/>
            <person name="Zembeck L."/>
            <person name="Zimmer A."/>
            <person name="Zody M."/>
            <person name="Lander E."/>
        </authorList>
    </citation>
    <scope>NUCLEOTIDE SEQUENCE [LARGE SCALE GENOMIC DNA]</scope>
</reference>
<keyword evidence="10" id="KW-1185">Reference proteome</keyword>
<feature type="compositionally biased region" description="Acidic residues" evidence="7">
    <location>
        <begin position="1375"/>
        <end position="1385"/>
    </location>
</feature>
<proteinExistence type="inferred from homology"/>
<reference evidence="9" key="2">
    <citation type="submission" date="2025-08" db="UniProtKB">
        <authorList>
            <consortium name="Ensembl"/>
        </authorList>
    </citation>
    <scope>IDENTIFICATION</scope>
</reference>
<evidence type="ECO:0000313" key="9">
    <source>
        <dbReference type="Ensembl" id="ENSCSAVP00000015692.1"/>
    </source>
</evidence>
<evidence type="ECO:0000256" key="3">
    <source>
        <dbReference type="ARBA" id="ARBA00022737"/>
    </source>
</evidence>
<dbReference type="GO" id="GO:0048565">
    <property type="term" value="P:digestive tract development"/>
    <property type="evidence" value="ECO:0007669"/>
    <property type="project" value="TreeGrafter"/>
</dbReference>
<dbReference type="Pfam" id="PF12765">
    <property type="entry name" value="Cohesin_HEAT"/>
    <property type="match status" value="1"/>
</dbReference>
<evidence type="ECO:0000256" key="1">
    <source>
        <dbReference type="ARBA" id="ARBA00004123"/>
    </source>
</evidence>
<dbReference type="GO" id="GO:0071169">
    <property type="term" value="P:establishment of protein localization to chromatin"/>
    <property type="evidence" value="ECO:0007669"/>
    <property type="project" value="TreeGrafter"/>
</dbReference>
<dbReference type="GO" id="GO:0061775">
    <property type="term" value="F:cohesin loader activity"/>
    <property type="evidence" value="ECO:0007669"/>
    <property type="project" value="InterPro"/>
</dbReference>
<feature type="domain" description="Sister chromatid cohesion C-terminal" evidence="8">
    <location>
        <begin position="1152"/>
        <end position="1337"/>
    </location>
</feature>
<reference evidence="9" key="3">
    <citation type="submission" date="2025-09" db="UniProtKB">
        <authorList>
            <consortium name="Ensembl"/>
        </authorList>
    </citation>
    <scope>IDENTIFICATION</scope>
</reference>
<keyword evidence="4 6" id="KW-0539">Nucleus</keyword>
<comment type="similarity">
    <text evidence="2 6">Belongs to the SCC2/Nipped-B family.</text>
</comment>
<evidence type="ECO:0000256" key="2">
    <source>
        <dbReference type="ARBA" id="ARBA00009252"/>
    </source>
</evidence>
<dbReference type="Proteomes" id="UP000007875">
    <property type="component" value="Unassembled WGS sequence"/>
</dbReference>
<dbReference type="InterPro" id="IPR011989">
    <property type="entry name" value="ARM-like"/>
</dbReference>
<dbReference type="PANTHER" id="PTHR21704:SF18">
    <property type="entry name" value="NIPPED-B-LIKE PROTEIN"/>
    <property type="match status" value="1"/>
</dbReference>